<comment type="caution">
    <text evidence="1">The sequence shown here is derived from an EMBL/GenBank/DDBJ whole genome shotgun (WGS) entry which is preliminary data.</text>
</comment>
<proteinExistence type="predicted"/>
<gene>
    <name evidence="1" type="ORF">DPMN_170505</name>
</gene>
<reference evidence="1" key="1">
    <citation type="journal article" date="2019" name="bioRxiv">
        <title>The Genome of the Zebra Mussel, Dreissena polymorpha: A Resource for Invasive Species Research.</title>
        <authorList>
            <person name="McCartney M.A."/>
            <person name="Auch B."/>
            <person name="Kono T."/>
            <person name="Mallez S."/>
            <person name="Zhang Y."/>
            <person name="Obille A."/>
            <person name="Becker A."/>
            <person name="Abrahante J.E."/>
            <person name="Garbe J."/>
            <person name="Badalamenti J.P."/>
            <person name="Herman A."/>
            <person name="Mangelson H."/>
            <person name="Liachko I."/>
            <person name="Sullivan S."/>
            <person name="Sone E.D."/>
            <person name="Koren S."/>
            <person name="Silverstein K.A.T."/>
            <person name="Beckman K.B."/>
            <person name="Gohl D.M."/>
        </authorList>
    </citation>
    <scope>NUCLEOTIDE SEQUENCE</scope>
    <source>
        <strain evidence="1">Duluth1</strain>
        <tissue evidence="1">Whole animal</tissue>
    </source>
</reference>
<accession>A0A9D4DYQ6</accession>
<name>A0A9D4DYQ6_DREPO</name>
<protein>
    <submittedName>
        <fullName evidence="1">Uncharacterized protein</fullName>
    </submittedName>
</protein>
<sequence>MKLFCVIETPWPLLPVLSCLDGDVSDVALMTMLFDGEGLFTINQMPFCRSHSRNSCSEVESRRMYRWYALARQMRFDLAFQSA</sequence>
<dbReference type="Proteomes" id="UP000828390">
    <property type="component" value="Unassembled WGS sequence"/>
</dbReference>
<dbReference type="AlphaFoldDB" id="A0A9D4DYQ6"/>
<reference evidence="1" key="2">
    <citation type="submission" date="2020-11" db="EMBL/GenBank/DDBJ databases">
        <authorList>
            <person name="McCartney M.A."/>
            <person name="Auch B."/>
            <person name="Kono T."/>
            <person name="Mallez S."/>
            <person name="Becker A."/>
            <person name="Gohl D.M."/>
            <person name="Silverstein K.A.T."/>
            <person name="Koren S."/>
            <person name="Bechman K.B."/>
            <person name="Herman A."/>
            <person name="Abrahante J.E."/>
            <person name="Garbe J."/>
        </authorList>
    </citation>
    <scope>NUCLEOTIDE SEQUENCE</scope>
    <source>
        <strain evidence="1">Duluth1</strain>
        <tissue evidence="1">Whole animal</tissue>
    </source>
</reference>
<evidence type="ECO:0000313" key="1">
    <source>
        <dbReference type="EMBL" id="KAH3769255.1"/>
    </source>
</evidence>
<organism evidence="1 2">
    <name type="scientific">Dreissena polymorpha</name>
    <name type="common">Zebra mussel</name>
    <name type="synonym">Mytilus polymorpha</name>
    <dbReference type="NCBI Taxonomy" id="45954"/>
    <lineage>
        <taxon>Eukaryota</taxon>
        <taxon>Metazoa</taxon>
        <taxon>Spiralia</taxon>
        <taxon>Lophotrochozoa</taxon>
        <taxon>Mollusca</taxon>
        <taxon>Bivalvia</taxon>
        <taxon>Autobranchia</taxon>
        <taxon>Heteroconchia</taxon>
        <taxon>Euheterodonta</taxon>
        <taxon>Imparidentia</taxon>
        <taxon>Neoheterodontei</taxon>
        <taxon>Myida</taxon>
        <taxon>Dreissenoidea</taxon>
        <taxon>Dreissenidae</taxon>
        <taxon>Dreissena</taxon>
    </lineage>
</organism>
<evidence type="ECO:0000313" key="2">
    <source>
        <dbReference type="Proteomes" id="UP000828390"/>
    </source>
</evidence>
<dbReference type="EMBL" id="JAIWYP010000009">
    <property type="protein sequence ID" value="KAH3769255.1"/>
    <property type="molecule type" value="Genomic_DNA"/>
</dbReference>
<keyword evidence="2" id="KW-1185">Reference proteome</keyword>